<evidence type="ECO:0000256" key="1">
    <source>
        <dbReference type="SAM" id="Phobius"/>
    </source>
</evidence>
<feature type="transmembrane region" description="Helical" evidence="1">
    <location>
        <begin position="59"/>
        <end position="75"/>
    </location>
</feature>
<dbReference type="AlphaFoldDB" id="A0A8H4QTS5"/>
<gene>
    <name evidence="3" type="ORF">D9613_008836</name>
</gene>
<evidence type="ECO:0000313" key="4">
    <source>
        <dbReference type="Proteomes" id="UP000521872"/>
    </source>
</evidence>
<feature type="transmembrane region" description="Helical" evidence="1">
    <location>
        <begin position="393"/>
        <end position="411"/>
    </location>
</feature>
<dbReference type="PANTHER" id="PTHR35043:SF7">
    <property type="entry name" value="TRANSCRIPTION FACTOR DOMAIN-CONTAINING PROTEIN"/>
    <property type="match status" value="1"/>
</dbReference>
<dbReference type="Proteomes" id="UP000521872">
    <property type="component" value="Unassembled WGS sequence"/>
</dbReference>
<dbReference type="EMBL" id="JAACJL010000031">
    <property type="protein sequence ID" value="KAF4616716.1"/>
    <property type="molecule type" value="Genomic_DNA"/>
</dbReference>
<organism evidence="3 4">
    <name type="scientific">Agrocybe pediades</name>
    <dbReference type="NCBI Taxonomy" id="84607"/>
    <lineage>
        <taxon>Eukaryota</taxon>
        <taxon>Fungi</taxon>
        <taxon>Dikarya</taxon>
        <taxon>Basidiomycota</taxon>
        <taxon>Agaricomycotina</taxon>
        <taxon>Agaricomycetes</taxon>
        <taxon>Agaricomycetidae</taxon>
        <taxon>Agaricales</taxon>
        <taxon>Agaricineae</taxon>
        <taxon>Strophariaceae</taxon>
        <taxon>Agrocybe</taxon>
    </lineage>
</organism>
<name>A0A8H4QTS5_9AGAR</name>
<proteinExistence type="predicted"/>
<evidence type="ECO:0000256" key="2">
    <source>
        <dbReference type="SAM" id="SignalP"/>
    </source>
</evidence>
<reference evidence="3 4" key="1">
    <citation type="submission" date="2019-12" db="EMBL/GenBank/DDBJ databases">
        <authorList>
            <person name="Floudas D."/>
            <person name="Bentzer J."/>
            <person name="Ahren D."/>
            <person name="Johansson T."/>
            <person name="Persson P."/>
            <person name="Tunlid A."/>
        </authorList>
    </citation>
    <scope>NUCLEOTIDE SEQUENCE [LARGE SCALE GENOMIC DNA]</scope>
    <source>
        <strain evidence="3 4">CBS 102.39</strain>
    </source>
</reference>
<keyword evidence="2" id="KW-0732">Signal</keyword>
<feature type="transmembrane region" description="Helical" evidence="1">
    <location>
        <begin position="96"/>
        <end position="116"/>
    </location>
</feature>
<feature type="transmembrane region" description="Helical" evidence="1">
    <location>
        <begin position="250"/>
        <end position="270"/>
    </location>
</feature>
<keyword evidence="1" id="KW-1133">Transmembrane helix</keyword>
<evidence type="ECO:0000313" key="3">
    <source>
        <dbReference type="EMBL" id="KAF4616716.1"/>
    </source>
</evidence>
<feature type="signal peptide" evidence="2">
    <location>
        <begin position="1"/>
        <end position="23"/>
    </location>
</feature>
<keyword evidence="1" id="KW-0812">Transmembrane</keyword>
<feature type="transmembrane region" description="Helical" evidence="1">
    <location>
        <begin position="465"/>
        <end position="494"/>
    </location>
</feature>
<keyword evidence="1" id="KW-0472">Membrane</keyword>
<dbReference type="PANTHER" id="PTHR35043">
    <property type="entry name" value="TRANSCRIPTION FACTOR DOMAIN-CONTAINING PROTEIN"/>
    <property type="match status" value="1"/>
</dbReference>
<feature type="chain" id="PRO_5034824815" evidence="2">
    <location>
        <begin position="24"/>
        <end position="517"/>
    </location>
</feature>
<sequence>MLEALMLLYAVLYYFASSNLSIAAPPSSSGRQFPNGMISSVSLRDTDTVDLCPRTRLEIIWTCLATIFAASWVAVHPNMPGPNVSKVKKTLLRIEVMLWAIVTPEFIVMWAMQQWYGQKYWKTNSLAVCIPVAISDSVNHSLNADFSVLPGFQKPNDAFKWTKKHGFFLQMGGFVLYEKEKPRRILEWRTLMEYYENGRVDLAEITEATIDDRSKADGFGKCIALIQTSWFIIQCISARFSDERLKLTQLELVTAALAVLSLLMYCFWWNKPFIAEVPIVIILLDPVQEIRSHQDLSIQIDGDVLPIHIKTVSKFRASTLAGIDFVRSKLLNWNAFKKLALMPYNVCKYVLVCVDELTDPSPPPVYPYSMKVPIFYYSEGVTSRESQVLLNQIGSSLVAAVFGAIHCAGWSDKIIFHTRTVSLLWRISSVIITGSPLLWILNFISGLIDDAGPDSEVLENTNSDALFYVTGWLSILSIPFYIIARIMLLILAFVELRYVPQGALNNIPWVNVPPFIH</sequence>
<feature type="transmembrane region" description="Helical" evidence="1">
    <location>
        <begin position="423"/>
        <end position="445"/>
    </location>
</feature>
<comment type="caution">
    <text evidence="3">The sequence shown here is derived from an EMBL/GenBank/DDBJ whole genome shotgun (WGS) entry which is preliminary data.</text>
</comment>
<accession>A0A8H4QTS5</accession>
<protein>
    <submittedName>
        <fullName evidence="3">Uncharacterized protein</fullName>
    </submittedName>
</protein>
<keyword evidence="4" id="KW-1185">Reference proteome</keyword>